<reference evidence="1 2" key="1">
    <citation type="submission" date="2007-11" db="EMBL/GenBank/DDBJ databases">
        <authorList>
            <person name="Wagner-Dobler I."/>
            <person name="Ferriera S."/>
            <person name="Johnson J."/>
            <person name="Kravitz S."/>
            <person name="Beeson K."/>
            <person name="Sutton G."/>
            <person name="Rogers Y.-H."/>
            <person name="Friedman R."/>
            <person name="Frazier M."/>
            <person name="Venter J.C."/>
        </authorList>
    </citation>
    <scope>NUCLEOTIDE SEQUENCE [LARGE SCALE GENOMIC DNA]</scope>
    <source>
        <strain evidence="1 2">HEL-45</strain>
    </source>
</reference>
<keyword evidence="2" id="KW-1185">Reference proteome</keyword>
<comment type="caution">
    <text evidence="1">The sequence shown here is derived from an EMBL/GenBank/DDBJ whole genome shotgun (WGS) entry which is preliminary data.</text>
</comment>
<organism evidence="1 2">
    <name type="scientific">Sulfitobacter indolifex HEL-45</name>
    <dbReference type="NCBI Taxonomy" id="391624"/>
    <lineage>
        <taxon>Bacteria</taxon>
        <taxon>Pseudomonadati</taxon>
        <taxon>Pseudomonadota</taxon>
        <taxon>Alphaproteobacteria</taxon>
        <taxon>Rhodobacterales</taxon>
        <taxon>Roseobacteraceae</taxon>
        <taxon>Sulfitobacter</taxon>
    </lineage>
</organism>
<sequence>MINRGMENMVTRNDYLSTDLDIEPVGYSASIFDPVSADQVRLMRWALQCLIEKCRTLDGRGRPVDWTEWKLFLLAGYVCGFVCNDLDAEEGHTIFQQVLDTSSFGKQLTLRQLRALFHYIVRSERWGDMGGDRGGNTLWIFLESDAAEAVRKRLSEV</sequence>
<dbReference type="EMBL" id="ABID01000004">
    <property type="protein sequence ID" value="EDQ04499.1"/>
    <property type="molecule type" value="Genomic_DNA"/>
</dbReference>
<protein>
    <submittedName>
        <fullName evidence="1">Uncharacterized protein</fullName>
    </submittedName>
</protein>
<gene>
    <name evidence="1" type="ORF">OIHEL45_16259</name>
</gene>
<dbReference type="Proteomes" id="UP000003257">
    <property type="component" value="Unassembled WGS sequence"/>
</dbReference>
<evidence type="ECO:0000313" key="1">
    <source>
        <dbReference type="EMBL" id="EDQ04499.1"/>
    </source>
</evidence>
<accession>A0ABP2D8A1</accession>
<evidence type="ECO:0000313" key="2">
    <source>
        <dbReference type="Proteomes" id="UP000003257"/>
    </source>
</evidence>
<name>A0ABP2D8A1_9RHOB</name>
<proteinExistence type="predicted"/>